<feature type="transmembrane region" description="Helical" evidence="1">
    <location>
        <begin position="6"/>
        <end position="26"/>
    </location>
</feature>
<organism evidence="2 3">
    <name type="scientific">Eptatretus burgeri</name>
    <name type="common">Inshore hagfish</name>
    <dbReference type="NCBI Taxonomy" id="7764"/>
    <lineage>
        <taxon>Eukaryota</taxon>
        <taxon>Metazoa</taxon>
        <taxon>Chordata</taxon>
        <taxon>Craniata</taxon>
        <taxon>Vertebrata</taxon>
        <taxon>Cyclostomata</taxon>
        <taxon>Myxini</taxon>
        <taxon>Myxiniformes</taxon>
        <taxon>Myxinidae</taxon>
        <taxon>Eptatretinae</taxon>
        <taxon>Eptatretus</taxon>
    </lineage>
</organism>
<sequence>MDLYWYIIIIVFIIVKVSFYICWYRARRRHLAAFLQAAAVERNIQQPVSEASLVPSPHLGALLVLYGNGAHIFEQTPGSPSQTPSFSHQAPPPYDAVCSMQDDMKPPAYQEISDSHDDAPPPYTPAVVMPTGTPVAFPTDSMVTPMAP</sequence>
<keyword evidence="1" id="KW-0472">Membrane</keyword>
<keyword evidence="1" id="KW-0812">Transmembrane</keyword>
<evidence type="ECO:0000313" key="2">
    <source>
        <dbReference type="Ensembl" id="ENSEBUP00000012803.1"/>
    </source>
</evidence>
<protein>
    <submittedName>
        <fullName evidence="2">Uncharacterized protein</fullName>
    </submittedName>
</protein>
<name>A0A8C4QCM7_EPTBU</name>
<proteinExistence type="predicted"/>
<evidence type="ECO:0000256" key="1">
    <source>
        <dbReference type="SAM" id="Phobius"/>
    </source>
</evidence>
<reference evidence="2" key="1">
    <citation type="submission" date="2025-05" db="UniProtKB">
        <authorList>
            <consortium name="Ensembl"/>
        </authorList>
    </citation>
    <scope>IDENTIFICATION</scope>
</reference>
<dbReference type="AlphaFoldDB" id="A0A8C4QCM7"/>
<evidence type="ECO:0000313" key="3">
    <source>
        <dbReference type="Proteomes" id="UP000694388"/>
    </source>
</evidence>
<dbReference type="Proteomes" id="UP000694388">
    <property type="component" value="Unplaced"/>
</dbReference>
<accession>A0A8C4QCM7</accession>
<dbReference type="Ensembl" id="ENSEBUT00000013379.1">
    <property type="protein sequence ID" value="ENSEBUP00000012803.1"/>
    <property type="gene ID" value="ENSEBUG00000008124.1"/>
</dbReference>
<dbReference type="Ensembl" id="ENSEBUT00000013392.1">
    <property type="protein sequence ID" value="ENSEBUP00000012816.1"/>
    <property type="gene ID" value="ENSEBUG00000008124.1"/>
</dbReference>
<keyword evidence="1" id="KW-1133">Transmembrane helix</keyword>
<keyword evidence="3" id="KW-1185">Reference proteome</keyword>